<dbReference type="InterPro" id="IPR032508">
    <property type="entry name" value="FecR_C"/>
</dbReference>
<evidence type="ECO:0000313" key="4">
    <source>
        <dbReference type="EMBL" id="EHQ29062.1"/>
    </source>
</evidence>
<dbReference type="Pfam" id="PF16344">
    <property type="entry name" value="FecR_C"/>
    <property type="match status" value="1"/>
</dbReference>
<accession>H1Y924</accession>
<dbReference type="AlphaFoldDB" id="H1Y924"/>
<dbReference type="PANTHER" id="PTHR30273">
    <property type="entry name" value="PERIPLASMIC SIGNAL SENSOR AND SIGMA FACTOR ACTIVATOR FECR-RELATED"/>
    <property type="match status" value="1"/>
</dbReference>
<feature type="domain" description="Protein FecR C-terminal" evidence="3">
    <location>
        <begin position="259"/>
        <end position="325"/>
    </location>
</feature>
<dbReference type="Proteomes" id="UP000002774">
    <property type="component" value="Chromosome"/>
</dbReference>
<evidence type="ECO:0000256" key="1">
    <source>
        <dbReference type="SAM" id="Phobius"/>
    </source>
</evidence>
<keyword evidence="1" id="KW-1133">Transmembrane helix</keyword>
<keyword evidence="1" id="KW-0812">Transmembrane</keyword>
<dbReference type="InterPro" id="IPR006860">
    <property type="entry name" value="FecR"/>
</dbReference>
<dbReference type="PIRSF" id="PIRSF018266">
    <property type="entry name" value="FecR"/>
    <property type="match status" value="1"/>
</dbReference>
<evidence type="ECO:0000259" key="3">
    <source>
        <dbReference type="Pfam" id="PF16344"/>
    </source>
</evidence>
<dbReference type="Gene3D" id="3.55.50.30">
    <property type="match status" value="1"/>
</dbReference>
<dbReference type="eggNOG" id="COG3712">
    <property type="taxonomic scope" value="Bacteria"/>
</dbReference>
<dbReference type="Pfam" id="PF04773">
    <property type="entry name" value="FecR"/>
    <property type="match status" value="1"/>
</dbReference>
<gene>
    <name evidence="4" type="ORF">Mucpa_4983</name>
</gene>
<dbReference type="EMBL" id="CM001403">
    <property type="protein sequence ID" value="EHQ29062.1"/>
    <property type="molecule type" value="Genomic_DNA"/>
</dbReference>
<proteinExistence type="predicted"/>
<dbReference type="HOGENOM" id="CLU_050192_2_3_10"/>
<evidence type="ECO:0000313" key="5">
    <source>
        <dbReference type="Proteomes" id="UP000002774"/>
    </source>
</evidence>
<dbReference type="GO" id="GO:0016989">
    <property type="term" value="F:sigma factor antagonist activity"/>
    <property type="evidence" value="ECO:0007669"/>
    <property type="project" value="TreeGrafter"/>
</dbReference>
<dbReference type="STRING" id="714943.Mucpa_4983"/>
<dbReference type="InterPro" id="IPR012373">
    <property type="entry name" value="Ferrdict_sens_TM"/>
</dbReference>
<evidence type="ECO:0000259" key="2">
    <source>
        <dbReference type="Pfam" id="PF04773"/>
    </source>
</evidence>
<reference evidence="4" key="1">
    <citation type="submission" date="2011-09" db="EMBL/GenBank/DDBJ databases">
        <title>The permanent draft genome of Mucilaginibacter paludis DSM 18603.</title>
        <authorList>
            <consortium name="US DOE Joint Genome Institute (JGI-PGF)"/>
            <person name="Lucas S."/>
            <person name="Han J."/>
            <person name="Lapidus A."/>
            <person name="Bruce D."/>
            <person name="Goodwin L."/>
            <person name="Pitluck S."/>
            <person name="Peters L."/>
            <person name="Kyrpides N."/>
            <person name="Mavromatis K."/>
            <person name="Ivanova N."/>
            <person name="Mikhailova N."/>
            <person name="Held B."/>
            <person name="Detter J.C."/>
            <person name="Tapia R."/>
            <person name="Han C."/>
            <person name="Land M."/>
            <person name="Hauser L."/>
            <person name="Markowitz V."/>
            <person name="Cheng J.-F."/>
            <person name="Hugenholtz P."/>
            <person name="Woyke T."/>
            <person name="Wu D."/>
            <person name="Tindall B."/>
            <person name="Brambilla E."/>
            <person name="Klenk H.-P."/>
            <person name="Eisen J.A."/>
        </authorList>
    </citation>
    <scope>NUCLEOTIDE SEQUENCE [LARGE SCALE GENOMIC DNA]</scope>
    <source>
        <strain evidence="4">DSM 18603</strain>
    </source>
</reference>
<organism evidence="4 5">
    <name type="scientific">Mucilaginibacter paludis DSM 18603</name>
    <dbReference type="NCBI Taxonomy" id="714943"/>
    <lineage>
        <taxon>Bacteria</taxon>
        <taxon>Pseudomonadati</taxon>
        <taxon>Bacteroidota</taxon>
        <taxon>Sphingobacteriia</taxon>
        <taxon>Sphingobacteriales</taxon>
        <taxon>Sphingobacteriaceae</taxon>
        <taxon>Mucilaginibacter</taxon>
    </lineage>
</organism>
<dbReference type="RefSeq" id="WP_008510097.1">
    <property type="nucleotide sequence ID" value="NZ_CM001403.1"/>
</dbReference>
<dbReference type="PANTHER" id="PTHR30273:SF2">
    <property type="entry name" value="PROTEIN FECR"/>
    <property type="match status" value="1"/>
</dbReference>
<dbReference type="Gene3D" id="2.60.120.1440">
    <property type="match status" value="1"/>
</dbReference>
<dbReference type="OrthoDB" id="645173at2"/>
<keyword evidence="5" id="KW-1185">Reference proteome</keyword>
<sequence length="333" mass="38251">MPHITPEEKEKFEQLYQQMRKGKDLFAEEILLSEDIAELDETELINDQIDMDAAFARQKERQLNKRRIYTQAQRKELLALFQPLILRVAAVLFLGLGFAWWLLNKPLRISGQQNAEQKWQTISNSGGGTSNIHFPDGTYVRLGPQSTIIYPVSFSETERRVKLSGEGYFEVAKDTLHPFIVESQNVETKVLGTHFMIEAYPKDDHVSVSLIEGRVQVTRDNARSILLPSQQIVYNAANREGKISIMDQVTANALVKDHIVFNSLPLGDVAIKLSRIYNVKFQFKTEKLKKLKVTGEFEKIPLKEIMDMLTSSQHISYHTDAERHTIQFLPIHR</sequence>
<feature type="transmembrane region" description="Helical" evidence="1">
    <location>
        <begin position="84"/>
        <end position="103"/>
    </location>
</feature>
<keyword evidence="1" id="KW-0472">Membrane</keyword>
<feature type="domain" description="FecR protein" evidence="2">
    <location>
        <begin position="125"/>
        <end position="216"/>
    </location>
</feature>
<name>H1Y924_9SPHI</name>
<protein>
    <submittedName>
        <fullName evidence="4">Anti-FecI sigma factor, FecR</fullName>
    </submittedName>
</protein>